<keyword evidence="2" id="KW-1185">Reference proteome</keyword>
<dbReference type="Proteomes" id="UP001207468">
    <property type="component" value="Unassembled WGS sequence"/>
</dbReference>
<sequence length="418" mass="42572">MASENCAVVLFDSGEDETQGKRDFTAISVGDTTGSRAAGEVADDTADGADVRREGRCVDGGGGMVVSIVGDGGTRGRWRVNGQGGDVGRGVWRDVVVGWGFSCGGGVAASVDRSTGRRCWAQADAAGAETVAGGVTKETCKAGATTECATDRGETAVGDAGATADGGDRAWLGLGPEQRRTRQRTRLRVWRRQLTEPGLRLRVRVEAVAAPGDTTTTEGAGEATAAGVDVVTGVGEAETAAGGVETLKGDTTIDGVGGAGARGVGDMGAIMGDAGRAGTAGATGAGVGNVKVMICRRSSMRQGSGRREIILRLPGWSPSQNSSSQSSWDRLCALIVVVWSRHDGGSEREMKGGATDGAGEMIGGMERARCVGACNAGKEGEGSRNGGGRWAMRAGRDSDRTGCEGWKPGLRVEGTELD</sequence>
<evidence type="ECO:0000313" key="2">
    <source>
        <dbReference type="Proteomes" id="UP001207468"/>
    </source>
</evidence>
<protein>
    <submittedName>
        <fullName evidence="1">Uncharacterized protein</fullName>
    </submittedName>
</protein>
<name>A0ACC0U549_9AGAM</name>
<comment type="caution">
    <text evidence="1">The sequence shown here is derived from an EMBL/GenBank/DDBJ whole genome shotgun (WGS) entry which is preliminary data.</text>
</comment>
<reference evidence="1" key="1">
    <citation type="submission" date="2021-03" db="EMBL/GenBank/DDBJ databases">
        <title>Evolutionary priming and transition to the ectomycorrhizal habit in an iconic lineage of mushroom-forming fungi: is preadaptation a requirement?</title>
        <authorList>
            <consortium name="DOE Joint Genome Institute"/>
            <person name="Looney B.P."/>
            <person name="Miyauchi S."/>
            <person name="Morin E."/>
            <person name="Drula E."/>
            <person name="Courty P.E."/>
            <person name="Chicoki N."/>
            <person name="Fauchery L."/>
            <person name="Kohler A."/>
            <person name="Kuo A."/>
            <person name="LaButti K."/>
            <person name="Pangilinan J."/>
            <person name="Lipzen A."/>
            <person name="Riley R."/>
            <person name="Andreopoulos W."/>
            <person name="He G."/>
            <person name="Johnson J."/>
            <person name="Barry K.W."/>
            <person name="Grigoriev I.V."/>
            <person name="Nagy L."/>
            <person name="Hibbett D."/>
            <person name="Henrissat B."/>
            <person name="Matheny P.B."/>
            <person name="Labbe J."/>
            <person name="Martin A.F."/>
        </authorList>
    </citation>
    <scope>NUCLEOTIDE SEQUENCE</scope>
    <source>
        <strain evidence="1">BPL698</strain>
    </source>
</reference>
<organism evidence="1 2">
    <name type="scientific">Russula earlei</name>
    <dbReference type="NCBI Taxonomy" id="71964"/>
    <lineage>
        <taxon>Eukaryota</taxon>
        <taxon>Fungi</taxon>
        <taxon>Dikarya</taxon>
        <taxon>Basidiomycota</taxon>
        <taxon>Agaricomycotina</taxon>
        <taxon>Agaricomycetes</taxon>
        <taxon>Russulales</taxon>
        <taxon>Russulaceae</taxon>
        <taxon>Russula</taxon>
    </lineage>
</organism>
<accession>A0ACC0U549</accession>
<dbReference type="EMBL" id="JAGFNK010000174">
    <property type="protein sequence ID" value="KAI9461855.1"/>
    <property type="molecule type" value="Genomic_DNA"/>
</dbReference>
<proteinExistence type="predicted"/>
<gene>
    <name evidence="1" type="ORF">F5148DRAFT_1150562</name>
</gene>
<evidence type="ECO:0000313" key="1">
    <source>
        <dbReference type="EMBL" id="KAI9461855.1"/>
    </source>
</evidence>